<dbReference type="RefSeq" id="WP_135870490.1">
    <property type="nucleotide sequence ID" value="NZ_SRSC01000003.1"/>
</dbReference>
<dbReference type="PROSITE" id="PS51257">
    <property type="entry name" value="PROKAR_LIPOPROTEIN"/>
    <property type="match status" value="1"/>
</dbReference>
<gene>
    <name evidence="2" type="ORF">E4633_11925</name>
</gene>
<dbReference type="EMBL" id="SRSC01000003">
    <property type="protein sequence ID" value="TGU71051.1"/>
    <property type="molecule type" value="Genomic_DNA"/>
</dbReference>
<organism evidence="2 3">
    <name type="scientific">Geomonas terrae</name>
    <dbReference type="NCBI Taxonomy" id="2562681"/>
    <lineage>
        <taxon>Bacteria</taxon>
        <taxon>Pseudomonadati</taxon>
        <taxon>Thermodesulfobacteriota</taxon>
        <taxon>Desulfuromonadia</taxon>
        <taxon>Geobacterales</taxon>
        <taxon>Geobacteraceae</taxon>
        <taxon>Geomonas</taxon>
    </lineage>
</organism>
<proteinExistence type="predicted"/>
<evidence type="ECO:0000313" key="3">
    <source>
        <dbReference type="Proteomes" id="UP000306416"/>
    </source>
</evidence>
<dbReference type="InterPro" id="IPR036280">
    <property type="entry name" value="Multihaem_cyt_sf"/>
</dbReference>
<dbReference type="AlphaFoldDB" id="A0A4S1CCG8"/>
<protein>
    <submittedName>
        <fullName evidence="2">Cytochrome C</fullName>
    </submittedName>
</protein>
<sequence length="144" mass="16543">MKKTALLALMLLMLSLLYACANTTSVARVHPEEVKGLPRCAECHTDQWAALNHQAQDFYLKHKFYAAQQREACSACHKESFCVECHAHKEEILPSDKYKERPELALPHRGDYLSRHRIEGRINPASCLKCHGRQNNERCKSCHK</sequence>
<feature type="signal peptide" evidence="1">
    <location>
        <begin position="1"/>
        <end position="21"/>
    </location>
</feature>
<dbReference type="SUPFAM" id="SSF48695">
    <property type="entry name" value="Multiheme cytochromes"/>
    <property type="match status" value="1"/>
</dbReference>
<dbReference type="Proteomes" id="UP000306416">
    <property type="component" value="Unassembled WGS sequence"/>
</dbReference>
<keyword evidence="1" id="KW-0732">Signal</keyword>
<reference evidence="2 3" key="1">
    <citation type="submission" date="2019-04" db="EMBL/GenBank/DDBJ databases">
        <title>Geobacter oryzae sp. nov., ferric-reducing bacteria isolated from paddy soil.</title>
        <authorList>
            <person name="Xu Z."/>
            <person name="Masuda Y."/>
            <person name="Itoh H."/>
            <person name="Senoo K."/>
        </authorList>
    </citation>
    <scope>NUCLEOTIDE SEQUENCE [LARGE SCALE GENOMIC DNA]</scope>
    <source>
        <strain evidence="2 3">Red111</strain>
    </source>
</reference>
<evidence type="ECO:0000313" key="2">
    <source>
        <dbReference type="EMBL" id="TGU71051.1"/>
    </source>
</evidence>
<comment type="caution">
    <text evidence="2">The sequence shown here is derived from an EMBL/GenBank/DDBJ whole genome shotgun (WGS) entry which is preliminary data.</text>
</comment>
<feature type="chain" id="PRO_5020952200" evidence="1">
    <location>
        <begin position="22"/>
        <end position="144"/>
    </location>
</feature>
<accession>A0A4S1CCG8</accession>
<name>A0A4S1CCG8_9BACT</name>
<keyword evidence="3" id="KW-1185">Reference proteome</keyword>
<evidence type="ECO:0000256" key="1">
    <source>
        <dbReference type="SAM" id="SignalP"/>
    </source>
</evidence>